<dbReference type="Proteomes" id="UP000595224">
    <property type="component" value="Chromosome"/>
</dbReference>
<protein>
    <submittedName>
        <fullName evidence="1">Uncharacterized protein</fullName>
    </submittedName>
</protein>
<dbReference type="RefSeq" id="WP_198443172.1">
    <property type="nucleotide sequence ID" value="NZ_CBCSHE010000011.1"/>
</dbReference>
<dbReference type="KEGG" id="tper:IWA51_03215"/>
<name>A0A7T3REI0_9SPIR</name>
<accession>A0A7T3REI0</accession>
<evidence type="ECO:0000313" key="2">
    <source>
        <dbReference type="Proteomes" id="UP000595224"/>
    </source>
</evidence>
<gene>
    <name evidence="1" type="ORF">IWA51_03215</name>
</gene>
<keyword evidence="2" id="KW-1185">Reference proteome</keyword>
<proteinExistence type="predicted"/>
<dbReference type="AlphaFoldDB" id="A0A7T3REI0"/>
<organism evidence="1 2">
    <name type="scientific">Treponema peruense</name>
    <dbReference type="NCBI Taxonomy" id="2787628"/>
    <lineage>
        <taxon>Bacteria</taxon>
        <taxon>Pseudomonadati</taxon>
        <taxon>Spirochaetota</taxon>
        <taxon>Spirochaetia</taxon>
        <taxon>Spirochaetales</taxon>
        <taxon>Treponemataceae</taxon>
        <taxon>Treponema</taxon>
    </lineage>
</organism>
<dbReference type="EMBL" id="CP064936">
    <property type="protein sequence ID" value="QQA01634.1"/>
    <property type="molecule type" value="Genomic_DNA"/>
</dbReference>
<sequence>MSSIQVQGRNVYAASNSNSSIINDGDSVLVCVEKPLGDGASLVLLNGQRIKAFCAKNLAAGETFRAVVSHSQDGRLLLTVSEKSGANNSIEPRLADFLVSNAIQSDGISVQIVMLMQQFGVKIDCGILRRARELSAKFPGKEKLAAEAASILMEKGIEPEYSLVCRMLGITDGSFDTSPQSQNHGEEQKFADGEGTYFGLFGKIPQAKEGLLALLNHSSFSSDKHWICVPFELNNAHFNAKGTLSFLLNLNSKLTEKIRIKCNTDYTNYIFVLYYSKSKVKEVRFCTLPPLLTSQIHNEEKWLGDLFSSGMNTSNSVPVTYSSLTLTESLCADDQIPITFEDIV</sequence>
<reference evidence="1 2" key="1">
    <citation type="submission" date="2020-11" db="EMBL/GenBank/DDBJ databases">
        <title>Treponema Peruensis nv. sp., first commensal Treponema isolated from human feces.</title>
        <authorList>
            <person name="Belkhou C."/>
            <person name="Raes J."/>
        </authorList>
    </citation>
    <scope>NUCLEOTIDE SEQUENCE [LARGE SCALE GENOMIC DNA]</scope>
    <source>
        <strain evidence="1 2">RCC2812</strain>
    </source>
</reference>
<evidence type="ECO:0000313" key="1">
    <source>
        <dbReference type="EMBL" id="QQA01634.1"/>
    </source>
</evidence>